<keyword evidence="2" id="KW-1185">Reference proteome</keyword>
<dbReference type="EMBL" id="QTSX02003047">
    <property type="protein sequence ID" value="KAJ9072149.1"/>
    <property type="molecule type" value="Genomic_DNA"/>
</dbReference>
<evidence type="ECO:0000313" key="1">
    <source>
        <dbReference type="EMBL" id="KAJ9072149.1"/>
    </source>
</evidence>
<protein>
    <submittedName>
        <fullName evidence="1">Uncharacterized protein</fullName>
    </submittedName>
</protein>
<gene>
    <name evidence="1" type="ORF">DSO57_1030310</name>
</gene>
<name>A0ACC2TC40_9FUNG</name>
<proteinExistence type="predicted"/>
<reference evidence="1" key="1">
    <citation type="submission" date="2022-04" db="EMBL/GenBank/DDBJ databases">
        <title>Genome of the entomopathogenic fungus Entomophthora muscae.</title>
        <authorList>
            <person name="Elya C."/>
            <person name="Lovett B.R."/>
            <person name="Lee E."/>
            <person name="Macias A.M."/>
            <person name="Hajek A.E."/>
            <person name="De Bivort B.L."/>
            <person name="Kasson M.T."/>
            <person name="De Fine Licht H.H."/>
            <person name="Stajich J.E."/>
        </authorList>
    </citation>
    <scope>NUCLEOTIDE SEQUENCE</scope>
    <source>
        <strain evidence="1">Berkeley</strain>
    </source>
</reference>
<accession>A0ACC2TC40</accession>
<evidence type="ECO:0000313" key="2">
    <source>
        <dbReference type="Proteomes" id="UP001165960"/>
    </source>
</evidence>
<comment type="caution">
    <text evidence="1">The sequence shown here is derived from an EMBL/GenBank/DDBJ whole genome shotgun (WGS) entry which is preliminary data.</text>
</comment>
<organism evidence="1 2">
    <name type="scientific">Entomophthora muscae</name>
    <dbReference type="NCBI Taxonomy" id="34485"/>
    <lineage>
        <taxon>Eukaryota</taxon>
        <taxon>Fungi</taxon>
        <taxon>Fungi incertae sedis</taxon>
        <taxon>Zoopagomycota</taxon>
        <taxon>Entomophthoromycotina</taxon>
        <taxon>Entomophthoromycetes</taxon>
        <taxon>Entomophthorales</taxon>
        <taxon>Entomophthoraceae</taxon>
        <taxon>Entomophthora</taxon>
    </lineage>
</organism>
<dbReference type="Proteomes" id="UP001165960">
    <property type="component" value="Unassembled WGS sequence"/>
</dbReference>
<sequence length="299" mass="32147">MAVAMFCNSLDAASADKSVWDLAPTSLKKAFALACKLGAKPAYQPKSGVLDHLLISKPTQAKPPAAKPPKTPAINVMYRAHQAPNWPTSTESLPVFVALAAIPEVSSCDPAAYILTLQNKENLSYFLFIATFYTRFCQAKATALVDTGAVGNFMDLKLAQSLGLSLLPPQSLIGASKLLVLSYPLTNPLSYCTGSHVFVSKFSAVEDLLYTVIVGMGWWRCHLVQIDASSTSSNSCWTDPQAPSPFSPWGGSCLSHACLLRQPWSLLLSPLPFRPSLLPSRTPLTLPCPVPSLHTLSTI</sequence>